<accession>A0ABU6IXT3</accession>
<feature type="region of interest" description="Disordered" evidence="1">
    <location>
        <begin position="1"/>
        <end position="31"/>
    </location>
</feature>
<organism evidence="2 3">
    <name type="scientific">Adlercreutzia shanghongiae</name>
    <dbReference type="NCBI Taxonomy" id="3111773"/>
    <lineage>
        <taxon>Bacteria</taxon>
        <taxon>Bacillati</taxon>
        <taxon>Actinomycetota</taxon>
        <taxon>Coriobacteriia</taxon>
        <taxon>Eggerthellales</taxon>
        <taxon>Eggerthellaceae</taxon>
        <taxon>Adlercreutzia</taxon>
    </lineage>
</organism>
<evidence type="ECO:0000313" key="2">
    <source>
        <dbReference type="EMBL" id="MEC4294485.1"/>
    </source>
</evidence>
<comment type="caution">
    <text evidence="2">The sequence shown here is derived from an EMBL/GenBank/DDBJ whole genome shotgun (WGS) entry which is preliminary data.</text>
</comment>
<name>A0ABU6IXT3_9ACTN</name>
<protein>
    <submittedName>
        <fullName evidence="2">Uncharacterized protein</fullName>
    </submittedName>
</protein>
<reference evidence="2 3" key="1">
    <citation type="submission" date="2024-01" db="EMBL/GenBank/DDBJ databases">
        <title>novel species in genus Adlercreutzia.</title>
        <authorList>
            <person name="Liu X."/>
        </authorList>
    </citation>
    <scope>NUCLEOTIDE SEQUENCE [LARGE SCALE GENOMIC DNA]</scope>
    <source>
        <strain evidence="2 3">R22</strain>
    </source>
</reference>
<dbReference type="EMBL" id="JAYMFH010000003">
    <property type="protein sequence ID" value="MEC4294485.1"/>
    <property type="molecule type" value="Genomic_DNA"/>
</dbReference>
<dbReference type="RefSeq" id="WP_326439369.1">
    <property type="nucleotide sequence ID" value="NZ_JAYMFH010000003.1"/>
</dbReference>
<proteinExistence type="predicted"/>
<feature type="compositionally biased region" description="Basic and acidic residues" evidence="1">
    <location>
        <begin position="1"/>
        <end position="19"/>
    </location>
</feature>
<evidence type="ECO:0000256" key="1">
    <source>
        <dbReference type="SAM" id="MobiDB-lite"/>
    </source>
</evidence>
<dbReference type="Proteomes" id="UP001343724">
    <property type="component" value="Unassembled WGS sequence"/>
</dbReference>
<feature type="compositionally biased region" description="Basic residues" evidence="1">
    <location>
        <begin position="20"/>
        <end position="31"/>
    </location>
</feature>
<evidence type="ECO:0000313" key="3">
    <source>
        <dbReference type="Proteomes" id="UP001343724"/>
    </source>
</evidence>
<gene>
    <name evidence="2" type="ORF">VJ920_04090</name>
</gene>
<sequence>MKDKKSKKIAADRKSAEAKRKSKRSGCKGVKHAKDCKGCKKSKAALQLNCCTCCKKHCPLSTPKCGKGRRLAAALRMREEKPRGNRS</sequence>
<keyword evidence="3" id="KW-1185">Reference proteome</keyword>